<dbReference type="EMBL" id="CP002364">
    <property type="protein sequence ID" value="ADW18553.1"/>
    <property type="molecule type" value="Genomic_DNA"/>
</dbReference>
<dbReference type="KEGG" id="dpr:Despr_2412"/>
<evidence type="ECO:0000313" key="1">
    <source>
        <dbReference type="EMBL" id="ADW18553.1"/>
    </source>
</evidence>
<protein>
    <submittedName>
        <fullName evidence="1">Uncharacterized protein</fullName>
    </submittedName>
</protein>
<dbReference type="RefSeq" id="WP_015725090.1">
    <property type="nucleotide sequence ID" value="NC_014972.1"/>
</dbReference>
<gene>
    <name evidence="1" type="ordered locus">Despr_2412</name>
</gene>
<proteinExistence type="predicted"/>
<keyword evidence="2" id="KW-1185">Reference proteome</keyword>
<organism evidence="1 2">
    <name type="scientific">Desulfobulbus propionicus (strain ATCC 33891 / DSM 2032 / VKM B-1956 / 1pr3)</name>
    <dbReference type="NCBI Taxonomy" id="577650"/>
    <lineage>
        <taxon>Bacteria</taxon>
        <taxon>Pseudomonadati</taxon>
        <taxon>Thermodesulfobacteriota</taxon>
        <taxon>Desulfobulbia</taxon>
        <taxon>Desulfobulbales</taxon>
        <taxon>Desulfobulbaceae</taxon>
        <taxon>Desulfobulbus</taxon>
    </lineage>
</organism>
<sequence length="173" mass="18821">MQHSIDPELNYCPRCHDEYRPDIQRCAACGVALQNGALVLAQMEAQKHKTTRSLKIEADEPLLAVRKGTVAQIKELQTRLMQRGLPSLAIKEGAGGCGCRGTELVLQVRESDLPEVMAVLEEEYRQSTGLDDHDTRFAGAVYDTQAAEAVCPACGHRFSTTATVCPGCGLCFV</sequence>
<evidence type="ECO:0000313" key="2">
    <source>
        <dbReference type="Proteomes" id="UP000006365"/>
    </source>
</evidence>
<reference evidence="1 2" key="1">
    <citation type="journal article" date="2011" name="Stand. Genomic Sci.">
        <title>Complete genome sequence of Desulfobulbus propionicus type strain (1pr3).</title>
        <authorList>
            <person name="Pagani I."/>
            <person name="Lapidus A."/>
            <person name="Nolan M."/>
            <person name="Lucas S."/>
            <person name="Hammon N."/>
            <person name="Deshpande S."/>
            <person name="Cheng J.F."/>
            <person name="Chertkov O."/>
            <person name="Davenport K."/>
            <person name="Tapia R."/>
            <person name="Han C."/>
            <person name="Goodwin L."/>
            <person name="Pitluck S."/>
            <person name="Liolios K."/>
            <person name="Mavromatis K."/>
            <person name="Ivanova N."/>
            <person name="Mikhailova N."/>
            <person name="Pati A."/>
            <person name="Chen A."/>
            <person name="Palaniappan K."/>
            <person name="Land M."/>
            <person name="Hauser L."/>
            <person name="Chang Y.J."/>
            <person name="Jeffries C.D."/>
            <person name="Detter J.C."/>
            <person name="Brambilla E."/>
            <person name="Kannan K.P."/>
            <person name="Djao O.D."/>
            <person name="Rohde M."/>
            <person name="Pukall R."/>
            <person name="Spring S."/>
            <person name="Goker M."/>
            <person name="Sikorski J."/>
            <person name="Woyke T."/>
            <person name="Bristow J."/>
            <person name="Eisen J.A."/>
            <person name="Markowitz V."/>
            <person name="Hugenholtz P."/>
            <person name="Kyrpides N.C."/>
            <person name="Klenk H.P."/>
        </authorList>
    </citation>
    <scope>NUCLEOTIDE SEQUENCE [LARGE SCALE GENOMIC DNA]</scope>
    <source>
        <strain evidence="2">ATCC 33891 / DSM 2032 / 1pr3</strain>
    </source>
</reference>
<dbReference type="Proteomes" id="UP000006365">
    <property type="component" value="Chromosome"/>
</dbReference>
<accession>A0A7U3YNC3</accession>
<dbReference type="AlphaFoldDB" id="A0A7U3YNC3"/>
<name>A0A7U3YNC3_DESPD</name>